<dbReference type="Proteomes" id="UP000253065">
    <property type="component" value="Unassembled WGS sequence"/>
</dbReference>
<evidence type="ECO:0000313" key="1">
    <source>
        <dbReference type="EMBL" id="RBP74077.1"/>
    </source>
</evidence>
<evidence type="ECO:0000313" key="3">
    <source>
        <dbReference type="Proteomes" id="UP000252795"/>
    </source>
</evidence>
<name>A0A368V172_MARNT</name>
<dbReference type="EMBL" id="QNSA01000005">
    <property type="protein sequence ID" value="RBP74077.1"/>
    <property type="molecule type" value="Genomic_DNA"/>
</dbReference>
<organism evidence="2 3">
    <name type="scientific">Marinobacter nauticus</name>
    <name type="common">Marinobacter hydrocarbonoclasticus</name>
    <name type="synonym">Marinobacter aquaeolei</name>
    <dbReference type="NCBI Taxonomy" id="2743"/>
    <lineage>
        <taxon>Bacteria</taxon>
        <taxon>Pseudomonadati</taxon>
        <taxon>Pseudomonadota</taxon>
        <taxon>Gammaproteobacteria</taxon>
        <taxon>Pseudomonadales</taxon>
        <taxon>Marinobacteraceae</taxon>
        <taxon>Marinobacter</taxon>
    </lineage>
</organism>
<sequence length="82" mass="9319">MHNETRPTTQQLLASWQLIWQRKLNGKPAEMKDAITSHVQLFPKGNHAEAEARTKRTIAAYSGDLNAIRALIKRGQATLRRL</sequence>
<comment type="caution">
    <text evidence="2">The sequence shown here is derived from an EMBL/GenBank/DDBJ whole genome shotgun (WGS) entry which is preliminary data.</text>
</comment>
<gene>
    <name evidence="2" type="ORF">DET51_105202</name>
    <name evidence="1" type="ORF">DET64_105203</name>
</gene>
<proteinExistence type="predicted"/>
<keyword evidence="4" id="KW-1185">Reference proteome</keyword>
<reference evidence="2 3" key="1">
    <citation type="submission" date="2018-07" db="EMBL/GenBank/DDBJ databases">
        <title>Freshwater and sediment microbial communities from various areas in North America, analyzing microbe dynamics in response to fracking.</title>
        <authorList>
            <person name="Lamendella R."/>
        </authorList>
    </citation>
    <scope>NUCLEOTIDE SEQUENCE [LARGE SCALE GENOMIC DNA]</scope>
    <source>
        <strain evidence="2 3">114E</strain>
        <strain evidence="1 4">114E_o</strain>
    </source>
</reference>
<protein>
    <submittedName>
        <fullName evidence="2">Uncharacterized protein</fullName>
    </submittedName>
</protein>
<dbReference type="AlphaFoldDB" id="A0A368V172"/>
<dbReference type="RefSeq" id="WP_113879696.1">
    <property type="nucleotide sequence ID" value="NZ_QNSA01000005.1"/>
</dbReference>
<dbReference type="Proteomes" id="UP000252795">
    <property type="component" value="Unassembled WGS sequence"/>
</dbReference>
<accession>A0A368V172</accession>
<evidence type="ECO:0000313" key="2">
    <source>
        <dbReference type="EMBL" id="RCW34826.1"/>
    </source>
</evidence>
<dbReference type="EMBL" id="QPJB01000005">
    <property type="protein sequence ID" value="RCW34826.1"/>
    <property type="molecule type" value="Genomic_DNA"/>
</dbReference>
<evidence type="ECO:0000313" key="4">
    <source>
        <dbReference type="Proteomes" id="UP000253065"/>
    </source>
</evidence>